<dbReference type="RefSeq" id="WP_091088902.1">
    <property type="nucleotide sequence ID" value="NZ_FOHX01000012.1"/>
</dbReference>
<keyword evidence="2" id="KW-1185">Reference proteome</keyword>
<evidence type="ECO:0000313" key="2">
    <source>
        <dbReference type="Proteomes" id="UP000199361"/>
    </source>
</evidence>
<reference evidence="1 2" key="1">
    <citation type="submission" date="2016-10" db="EMBL/GenBank/DDBJ databases">
        <authorList>
            <person name="de Groot N.N."/>
        </authorList>
    </citation>
    <scope>NUCLEOTIDE SEQUENCE [LARGE SCALE GENOMIC DNA]</scope>
    <source>
        <strain evidence="1 2">CGMCC 4.5598</strain>
    </source>
</reference>
<proteinExistence type="predicted"/>
<dbReference type="STRING" id="568860.SAMN05421811_112225"/>
<dbReference type="AlphaFoldDB" id="A0A1I0L661"/>
<organism evidence="1 2">
    <name type="scientific">Nonomuraea wenchangensis</name>
    <dbReference type="NCBI Taxonomy" id="568860"/>
    <lineage>
        <taxon>Bacteria</taxon>
        <taxon>Bacillati</taxon>
        <taxon>Actinomycetota</taxon>
        <taxon>Actinomycetes</taxon>
        <taxon>Streptosporangiales</taxon>
        <taxon>Streptosporangiaceae</taxon>
        <taxon>Nonomuraea</taxon>
    </lineage>
</organism>
<sequence>MFIAKAVAATMLAGAFGGLTSPLPGDAAAYEKQTRLEAERVACMKERGLDYVASPEPRHTWQPGERERLAGDVEALRAYRAKYGFGVWSANVYPKDAAVNPVQHENPNDKMLMSLSADRLKKWRAADESCFSEAVKQVLGKTVTSQEDYHDRLEAAVRKSLSVLDQDKQLVQLGKKFAACLGVSRSEPTALDGLSHARIVRQASDVAKKAWKGELPEAPKGRTVIFRPTLKPAQARPYLDKEIKTALKDLRCGEDFYPAYAPKAMEITSKVYQEFGREGAAQAIPSRIYRKLA</sequence>
<accession>A0A1I0L661</accession>
<dbReference type="Proteomes" id="UP000199361">
    <property type="component" value="Unassembled WGS sequence"/>
</dbReference>
<protein>
    <submittedName>
        <fullName evidence="1">Uncharacterized protein</fullName>
    </submittedName>
</protein>
<gene>
    <name evidence="1" type="ORF">SAMN05421811_112225</name>
</gene>
<name>A0A1I0L661_9ACTN</name>
<dbReference type="EMBL" id="FOHX01000012">
    <property type="protein sequence ID" value="SEU35279.1"/>
    <property type="molecule type" value="Genomic_DNA"/>
</dbReference>
<evidence type="ECO:0000313" key="1">
    <source>
        <dbReference type="EMBL" id="SEU35279.1"/>
    </source>
</evidence>
<dbReference type="OrthoDB" id="3403621at2"/>